<keyword evidence="2" id="KW-0812">Transmembrane</keyword>
<evidence type="ECO:0000313" key="4">
    <source>
        <dbReference type="Proteomes" id="UP001058273"/>
    </source>
</evidence>
<dbReference type="RefSeq" id="WP_257702413.1">
    <property type="nucleotide sequence ID" value="NZ_CP102451.1"/>
</dbReference>
<keyword evidence="1" id="KW-0175">Coiled coil</keyword>
<name>A0ABY5NZF6_9ENTE</name>
<gene>
    <name evidence="3" type="ORF">G314FT_10360</name>
</gene>
<reference evidence="3" key="1">
    <citation type="submission" date="2022-08" db="EMBL/GenBank/DDBJ databases">
        <title>Genome sequence of Vagococcus luciliae DSM 112651.</title>
        <authorList>
            <person name="Juan G."/>
            <person name="Anja P."/>
            <person name="Rolf D."/>
            <person name="Kampfer P."/>
            <person name="Vilcinskas A."/>
        </authorList>
    </citation>
    <scope>NUCLEOTIDE SEQUENCE</scope>
    <source>
        <strain evidence="3">G314FT</strain>
    </source>
</reference>
<protein>
    <submittedName>
        <fullName evidence="3">Uncharacterized protein</fullName>
    </submittedName>
</protein>
<sequence>MYRDKFYLVIKNIKNYAFNNKKVCIGLGIIVMLIVANVVTSLTAISNISTTLEKKKEYIQETKNIQNRISDIKKETNQLTRKKVEVENDNKKGDEEIQKSQKIYEQFDSLIEESNRLGEQRIRESSHKKKKELTKEEIIEMINLAENKQLEEKNINIFFSKNKLEAVVRNDKLNFVVVKPDENDYIFVMRLSHDKQLEKVSVINFNEKKIEMVKDYSDREVGI</sequence>
<organism evidence="3 4">
    <name type="scientific">Vagococcus luciliae</name>
    <dbReference type="NCBI Taxonomy" id="2920380"/>
    <lineage>
        <taxon>Bacteria</taxon>
        <taxon>Bacillati</taxon>
        <taxon>Bacillota</taxon>
        <taxon>Bacilli</taxon>
        <taxon>Lactobacillales</taxon>
        <taxon>Enterococcaceae</taxon>
        <taxon>Vagococcus</taxon>
    </lineage>
</organism>
<evidence type="ECO:0000313" key="3">
    <source>
        <dbReference type="EMBL" id="UUV98878.1"/>
    </source>
</evidence>
<keyword evidence="2" id="KW-0472">Membrane</keyword>
<feature type="coiled-coil region" evidence="1">
    <location>
        <begin position="55"/>
        <end position="89"/>
    </location>
</feature>
<dbReference type="Proteomes" id="UP001058273">
    <property type="component" value="Chromosome"/>
</dbReference>
<reference evidence="3" key="2">
    <citation type="submission" date="2022-08" db="EMBL/GenBank/DDBJ databases">
        <authorList>
            <person name="Poehlein A."/>
            <person name="Guzman J."/>
            <person name="Daniel R."/>
            <person name="Vilcinskas A."/>
        </authorList>
    </citation>
    <scope>NUCLEOTIDE SEQUENCE</scope>
    <source>
        <strain evidence="3">G314FT</strain>
    </source>
</reference>
<evidence type="ECO:0000256" key="2">
    <source>
        <dbReference type="SAM" id="Phobius"/>
    </source>
</evidence>
<proteinExistence type="predicted"/>
<feature type="transmembrane region" description="Helical" evidence="2">
    <location>
        <begin position="23"/>
        <end position="45"/>
    </location>
</feature>
<accession>A0ABY5NZF6</accession>
<keyword evidence="2" id="KW-1133">Transmembrane helix</keyword>
<evidence type="ECO:0000256" key="1">
    <source>
        <dbReference type="SAM" id="Coils"/>
    </source>
</evidence>
<keyword evidence="4" id="KW-1185">Reference proteome</keyword>
<dbReference type="EMBL" id="CP102451">
    <property type="protein sequence ID" value="UUV98878.1"/>
    <property type="molecule type" value="Genomic_DNA"/>
</dbReference>